<reference evidence="3" key="1">
    <citation type="journal article" date="2019" name="Int. J. Syst. Evol. Microbiol.">
        <title>The Global Catalogue of Microorganisms (GCM) 10K type strain sequencing project: providing services to taxonomists for standard genome sequencing and annotation.</title>
        <authorList>
            <consortium name="The Broad Institute Genomics Platform"/>
            <consortium name="The Broad Institute Genome Sequencing Center for Infectious Disease"/>
            <person name="Wu L."/>
            <person name="Ma J."/>
        </authorList>
    </citation>
    <scope>NUCLEOTIDE SEQUENCE [LARGE SCALE GENOMIC DNA]</scope>
    <source>
        <strain evidence="3">JCM 31486</strain>
    </source>
</reference>
<protein>
    <submittedName>
        <fullName evidence="2">GH116 family glycosyl-hydrolase</fullName>
        <ecNumber evidence="2">3.2.1.-</ecNumber>
    </submittedName>
</protein>
<name>A0ABW3M6U5_9PSEU</name>
<dbReference type="EMBL" id="JBHTIS010000604">
    <property type="protein sequence ID" value="MFD1046311.1"/>
    <property type="molecule type" value="Genomic_DNA"/>
</dbReference>
<dbReference type="EC" id="3.2.1.-" evidence="2"/>
<evidence type="ECO:0000259" key="1">
    <source>
        <dbReference type="Pfam" id="PF12215"/>
    </source>
</evidence>
<gene>
    <name evidence="2" type="ORF">ACFQ1S_12470</name>
</gene>
<evidence type="ECO:0000313" key="3">
    <source>
        <dbReference type="Proteomes" id="UP001597045"/>
    </source>
</evidence>
<proteinExistence type="predicted"/>
<dbReference type="Proteomes" id="UP001597045">
    <property type="component" value="Unassembled WGS sequence"/>
</dbReference>
<feature type="non-terminal residue" evidence="2">
    <location>
        <position position="1"/>
    </location>
</feature>
<keyword evidence="2" id="KW-0326">Glycosidase</keyword>
<organism evidence="2 3">
    <name type="scientific">Kibdelosporangium lantanae</name>
    <dbReference type="NCBI Taxonomy" id="1497396"/>
    <lineage>
        <taxon>Bacteria</taxon>
        <taxon>Bacillati</taxon>
        <taxon>Actinomycetota</taxon>
        <taxon>Actinomycetes</taxon>
        <taxon>Pseudonocardiales</taxon>
        <taxon>Pseudonocardiaceae</taxon>
        <taxon>Kibdelosporangium</taxon>
    </lineage>
</organism>
<feature type="domain" description="Glycosyl-hydrolase family 116 N-terminal" evidence="1">
    <location>
        <begin position="2"/>
        <end position="101"/>
    </location>
</feature>
<keyword evidence="2" id="KW-0378">Hydrolase</keyword>
<dbReference type="Pfam" id="PF12215">
    <property type="entry name" value="Glyco_hydr_116N"/>
    <property type="match status" value="1"/>
</dbReference>
<accession>A0ABW3M6U5</accession>
<comment type="caution">
    <text evidence="2">The sequence shown here is derived from an EMBL/GenBank/DDBJ whole genome shotgun (WGS) entry which is preliminary data.</text>
</comment>
<dbReference type="GO" id="GO:0016798">
    <property type="term" value="F:hydrolase activity, acting on glycosyl bonds"/>
    <property type="evidence" value="ECO:0007669"/>
    <property type="project" value="UniProtKB-KW"/>
</dbReference>
<sequence>RFVGRYPVGTVTYRAPDLEVTSSTFSPFIPLDVAASTLPATTVTFTLRNTSRSAVRAEVVGSSANPVCLTSRNEQPTRLEANPFRGRRLKGVEFTATETTSDSTDIVFEDAPEQGQRLDSGVSFGAIVQGCHPFGDIWVVIVSTTCYTCVAR</sequence>
<dbReference type="InterPro" id="IPR024462">
    <property type="entry name" value="GH116_N"/>
</dbReference>
<keyword evidence="3" id="KW-1185">Reference proteome</keyword>
<evidence type="ECO:0000313" key="2">
    <source>
        <dbReference type="EMBL" id="MFD1046311.1"/>
    </source>
</evidence>